<accession>A0A5M9J9T7</accession>
<sequence>MIASVDLEIEIKKANGWFTFSIPSFIQFIFLSAQPDRLNFVPAVGQGDFETLGAARTDFGGVWFGSVQFCLGQAGQAGPFGFVWYSRLAGTG</sequence>
<evidence type="ECO:0000313" key="1">
    <source>
        <dbReference type="EMBL" id="KAA8566001.1"/>
    </source>
</evidence>
<protein>
    <submittedName>
        <fullName evidence="1">Uncharacterized protein</fullName>
    </submittedName>
</protein>
<comment type="caution">
    <text evidence="1">The sequence shown here is derived from an EMBL/GenBank/DDBJ whole genome shotgun (WGS) entry which is preliminary data.</text>
</comment>
<keyword evidence="2" id="KW-1185">Reference proteome</keyword>
<dbReference type="AlphaFoldDB" id="A0A5M9J9T7"/>
<reference evidence="1 2" key="1">
    <citation type="submission" date="2019-06" db="EMBL/GenBank/DDBJ databases">
        <title>Genome Sequence of the Brown Rot Fungal Pathogen Monilinia fructicola.</title>
        <authorList>
            <person name="De Miccolis Angelini R.M."/>
            <person name="Landi L."/>
            <person name="Abate D."/>
            <person name="Pollastro S."/>
            <person name="Romanazzi G."/>
            <person name="Faretra F."/>
        </authorList>
    </citation>
    <scope>NUCLEOTIDE SEQUENCE [LARGE SCALE GENOMIC DNA]</scope>
    <source>
        <strain evidence="1 2">Mfrc123</strain>
    </source>
</reference>
<dbReference type="Proteomes" id="UP000322873">
    <property type="component" value="Unassembled WGS sequence"/>
</dbReference>
<name>A0A5M9J9T7_MONFR</name>
<organism evidence="1 2">
    <name type="scientific">Monilinia fructicola</name>
    <name type="common">Brown rot fungus</name>
    <name type="synonym">Ciboria fructicola</name>
    <dbReference type="NCBI Taxonomy" id="38448"/>
    <lineage>
        <taxon>Eukaryota</taxon>
        <taxon>Fungi</taxon>
        <taxon>Dikarya</taxon>
        <taxon>Ascomycota</taxon>
        <taxon>Pezizomycotina</taxon>
        <taxon>Leotiomycetes</taxon>
        <taxon>Helotiales</taxon>
        <taxon>Sclerotiniaceae</taxon>
        <taxon>Monilinia</taxon>
    </lineage>
</organism>
<dbReference type="EMBL" id="VICG01000013">
    <property type="protein sequence ID" value="KAA8566001.1"/>
    <property type="molecule type" value="Genomic_DNA"/>
</dbReference>
<evidence type="ECO:0000313" key="2">
    <source>
        <dbReference type="Proteomes" id="UP000322873"/>
    </source>
</evidence>
<gene>
    <name evidence="1" type="ORF">EYC84_009802</name>
</gene>
<proteinExistence type="predicted"/>